<keyword evidence="3 7" id="KW-0812">Transmembrane</keyword>
<evidence type="ECO:0000256" key="5">
    <source>
        <dbReference type="ARBA" id="ARBA00022989"/>
    </source>
</evidence>
<evidence type="ECO:0000313" key="10">
    <source>
        <dbReference type="Proteomes" id="UP000242699"/>
    </source>
</evidence>
<reference evidence="9 10" key="1">
    <citation type="journal article" date="2014" name="BMC Genomics">
        <title>Comparison of environmental and isolate Sulfobacillus genomes reveals diverse carbon, sulfur, nitrogen, and hydrogen metabolisms.</title>
        <authorList>
            <person name="Justice N.B."/>
            <person name="Norman A."/>
            <person name="Brown C.T."/>
            <person name="Singh A."/>
            <person name="Thomas B.C."/>
            <person name="Banfield J.F."/>
        </authorList>
    </citation>
    <scope>NUCLEOTIDE SEQUENCE [LARGE SCALE GENOMIC DNA]</scope>
    <source>
        <strain evidence="9">AMDSBA1</strain>
    </source>
</reference>
<feature type="transmembrane region" description="Helical" evidence="7">
    <location>
        <begin position="76"/>
        <end position="98"/>
    </location>
</feature>
<dbReference type="Pfam" id="PF00324">
    <property type="entry name" value="AA_permease"/>
    <property type="match status" value="1"/>
</dbReference>
<feature type="transmembrane region" description="Helical" evidence="7">
    <location>
        <begin position="177"/>
        <end position="199"/>
    </location>
</feature>
<dbReference type="GO" id="GO:0016020">
    <property type="term" value="C:membrane"/>
    <property type="evidence" value="ECO:0007669"/>
    <property type="project" value="UniProtKB-SubCell"/>
</dbReference>
<keyword evidence="6 7" id="KW-0472">Membrane</keyword>
<evidence type="ECO:0000313" key="9">
    <source>
        <dbReference type="EMBL" id="PSR30302.1"/>
    </source>
</evidence>
<evidence type="ECO:0000259" key="8">
    <source>
        <dbReference type="Pfam" id="PF00324"/>
    </source>
</evidence>
<dbReference type="GO" id="GO:0006865">
    <property type="term" value="P:amino acid transport"/>
    <property type="evidence" value="ECO:0007669"/>
    <property type="project" value="UniProtKB-KW"/>
</dbReference>
<feature type="transmembrane region" description="Helical" evidence="7">
    <location>
        <begin position="335"/>
        <end position="355"/>
    </location>
</feature>
<organism evidence="9 10">
    <name type="scientific">Sulfobacillus benefaciens</name>
    <dbReference type="NCBI Taxonomy" id="453960"/>
    <lineage>
        <taxon>Bacteria</taxon>
        <taxon>Bacillati</taxon>
        <taxon>Bacillota</taxon>
        <taxon>Clostridia</taxon>
        <taxon>Eubacteriales</taxon>
        <taxon>Clostridiales Family XVII. Incertae Sedis</taxon>
        <taxon>Sulfobacillus</taxon>
    </lineage>
</organism>
<keyword evidence="2" id="KW-0813">Transport</keyword>
<dbReference type="GO" id="GO:0055085">
    <property type="term" value="P:transmembrane transport"/>
    <property type="evidence" value="ECO:0007669"/>
    <property type="project" value="InterPro"/>
</dbReference>
<gene>
    <name evidence="9" type="ORF">C7B43_06175</name>
</gene>
<dbReference type="PANTHER" id="PTHR43495:SF5">
    <property type="entry name" value="GAMMA-AMINOBUTYRIC ACID PERMEASE"/>
    <property type="match status" value="1"/>
</dbReference>
<feature type="transmembrane region" description="Helical" evidence="7">
    <location>
        <begin position="310"/>
        <end position="329"/>
    </location>
</feature>
<accession>A0A2T2X731</accession>
<evidence type="ECO:0000256" key="1">
    <source>
        <dbReference type="ARBA" id="ARBA00004141"/>
    </source>
</evidence>
<evidence type="ECO:0000256" key="6">
    <source>
        <dbReference type="ARBA" id="ARBA00023136"/>
    </source>
</evidence>
<comment type="caution">
    <text evidence="9">The sequence shown here is derived from an EMBL/GenBank/DDBJ whole genome shotgun (WGS) entry which is preliminary data.</text>
</comment>
<feature type="transmembrane region" description="Helical" evidence="7">
    <location>
        <begin position="247"/>
        <end position="267"/>
    </location>
</feature>
<keyword evidence="4" id="KW-0029">Amino-acid transport</keyword>
<feature type="domain" description="Amino acid permease/ SLC12A" evidence="8">
    <location>
        <begin position="1"/>
        <end position="429"/>
    </location>
</feature>
<dbReference type="InterPro" id="IPR004841">
    <property type="entry name" value="AA-permease/SLC12A_dom"/>
</dbReference>
<dbReference type="AlphaFoldDB" id="A0A2T2X731"/>
<evidence type="ECO:0000256" key="4">
    <source>
        <dbReference type="ARBA" id="ARBA00022970"/>
    </source>
</evidence>
<keyword evidence="5 7" id="KW-1133">Transmembrane helix</keyword>
<name>A0A2T2X731_9FIRM</name>
<feature type="transmembrane region" description="Helical" evidence="7">
    <location>
        <begin position="403"/>
        <end position="422"/>
    </location>
</feature>
<protein>
    <submittedName>
        <fullName evidence="9">Amino acid permease</fullName>
    </submittedName>
</protein>
<dbReference type="EMBL" id="PXYT01000011">
    <property type="protein sequence ID" value="PSR30302.1"/>
    <property type="molecule type" value="Genomic_DNA"/>
</dbReference>
<evidence type="ECO:0000256" key="3">
    <source>
        <dbReference type="ARBA" id="ARBA00022692"/>
    </source>
</evidence>
<feature type="transmembrane region" description="Helical" evidence="7">
    <location>
        <begin position="220"/>
        <end position="241"/>
    </location>
</feature>
<feature type="transmembrane region" description="Helical" evidence="7">
    <location>
        <begin position="376"/>
        <end position="397"/>
    </location>
</feature>
<dbReference type="PIRSF" id="PIRSF006060">
    <property type="entry name" value="AA_transporter"/>
    <property type="match status" value="1"/>
</dbReference>
<sequence>MGGVIGVGLFYGAGVALKLAGPAVIIDYVIGGVIVAIVMRALGEMTVEEPLAGSFSRFANQAFGEMFGFLTGGMWWFFWVATVMSELAAIGLLIQYWFPAFPPWIPGLIALGLFVISNLFSVEVFGELEFWFAVLKILAIVSFIVLGVLVAIIGINGAGLSNLWGHGGFLPHGIPGVLQAVSLVVLGYSGVETLAVTAGETGDPRKAIPQAVSNVSWRIVILYIGSISVMLVAFSWTSLAGRHVSPYVLLFAKAGIPLAATVINIIIISSGLSSSNTGLYGGSRMLFSMAKDGYLPISLKRLSHFKVPKLSVIITGLGMSVGILITYLAPNSVYVWISSASAFAAIWTWSMILLSEITIRKRKGGLSASLHYPVRLWPILPILGLVLLAGLLVAIMTSPLTEVSVWSGVLWLVFLSVWWFAYSRKHASKNQDKEEHEASPQKQMP</sequence>
<feature type="transmembrane region" description="Helical" evidence="7">
    <location>
        <begin position="20"/>
        <end position="42"/>
    </location>
</feature>
<proteinExistence type="predicted"/>
<dbReference type="PANTHER" id="PTHR43495">
    <property type="entry name" value="GABA PERMEASE"/>
    <property type="match status" value="1"/>
</dbReference>
<dbReference type="FunFam" id="1.20.1740.10:FF:000001">
    <property type="entry name" value="Amino acid permease"/>
    <property type="match status" value="1"/>
</dbReference>
<evidence type="ECO:0000256" key="2">
    <source>
        <dbReference type="ARBA" id="ARBA00022448"/>
    </source>
</evidence>
<dbReference type="Proteomes" id="UP000242699">
    <property type="component" value="Unassembled WGS sequence"/>
</dbReference>
<feature type="transmembrane region" description="Helical" evidence="7">
    <location>
        <begin position="137"/>
        <end position="157"/>
    </location>
</feature>
<dbReference type="Gene3D" id="1.20.1740.10">
    <property type="entry name" value="Amino acid/polyamine transporter I"/>
    <property type="match status" value="1"/>
</dbReference>
<comment type="subcellular location">
    <subcellularLocation>
        <location evidence="1">Membrane</location>
        <topology evidence="1">Multi-pass membrane protein</topology>
    </subcellularLocation>
</comment>
<feature type="transmembrane region" description="Helical" evidence="7">
    <location>
        <begin position="104"/>
        <end position="125"/>
    </location>
</feature>
<evidence type="ECO:0000256" key="7">
    <source>
        <dbReference type="SAM" id="Phobius"/>
    </source>
</evidence>